<keyword evidence="2" id="KW-1185">Reference proteome</keyword>
<protein>
    <submittedName>
        <fullName evidence="1">Uncharacterized protein</fullName>
    </submittedName>
</protein>
<evidence type="ECO:0000313" key="2">
    <source>
        <dbReference type="Proteomes" id="UP001187343"/>
    </source>
</evidence>
<name>A0AA88TBJ9_9TELE</name>
<dbReference type="Proteomes" id="UP001187343">
    <property type="component" value="Unassembled WGS sequence"/>
</dbReference>
<comment type="caution">
    <text evidence="1">The sequence shown here is derived from an EMBL/GenBank/DDBJ whole genome shotgun (WGS) entry which is preliminary data.</text>
</comment>
<gene>
    <name evidence="1" type="ORF">Q8A67_025506</name>
</gene>
<dbReference type="EMBL" id="JAUYZG010000025">
    <property type="protein sequence ID" value="KAK2867389.1"/>
    <property type="molecule type" value="Genomic_DNA"/>
</dbReference>
<sequence>MWFKFYELRVSQQTEGTPGKKRERQGACEAERHILVQSRRDWFHSTVSLNQRARENSSSQSFVFLNHTAWTGGE</sequence>
<proteinExistence type="predicted"/>
<organism evidence="1 2">
    <name type="scientific">Cirrhinus molitorella</name>
    <name type="common">mud carp</name>
    <dbReference type="NCBI Taxonomy" id="172907"/>
    <lineage>
        <taxon>Eukaryota</taxon>
        <taxon>Metazoa</taxon>
        <taxon>Chordata</taxon>
        <taxon>Craniata</taxon>
        <taxon>Vertebrata</taxon>
        <taxon>Euteleostomi</taxon>
        <taxon>Actinopterygii</taxon>
        <taxon>Neopterygii</taxon>
        <taxon>Teleostei</taxon>
        <taxon>Ostariophysi</taxon>
        <taxon>Cypriniformes</taxon>
        <taxon>Cyprinidae</taxon>
        <taxon>Labeoninae</taxon>
        <taxon>Labeonini</taxon>
        <taxon>Cirrhinus</taxon>
    </lineage>
</organism>
<dbReference type="AlphaFoldDB" id="A0AA88TBJ9"/>
<reference evidence="1" key="1">
    <citation type="submission" date="2023-08" db="EMBL/GenBank/DDBJ databases">
        <title>Chromosome-level Genome Assembly of mud carp (Cirrhinus molitorella).</title>
        <authorList>
            <person name="Liu H."/>
        </authorList>
    </citation>
    <scope>NUCLEOTIDE SEQUENCE</scope>
    <source>
        <strain evidence="1">Prfri</strain>
        <tissue evidence="1">Muscle</tissue>
    </source>
</reference>
<accession>A0AA88TBJ9</accession>
<evidence type="ECO:0000313" key="1">
    <source>
        <dbReference type="EMBL" id="KAK2867389.1"/>
    </source>
</evidence>